<name>A0A3S3PH35_9ACAR</name>
<dbReference type="STRING" id="1965070.A0A3S3PH35"/>
<keyword evidence="2" id="KW-0238">DNA-binding</keyword>
<accession>A0A3S3PH35</accession>
<keyword evidence="7" id="KW-1185">Reference proteome</keyword>
<dbReference type="InterPro" id="IPR037518">
    <property type="entry name" value="MPN"/>
</dbReference>
<dbReference type="GO" id="GO:0003677">
    <property type="term" value="F:DNA binding"/>
    <property type="evidence" value="ECO:0007669"/>
    <property type="project" value="UniProtKB-KW"/>
</dbReference>
<gene>
    <name evidence="6" type="ORF">B4U79_01903</name>
</gene>
<evidence type="ECO:0000256" key="1">
    <source>
        <dbReference type="ARBA" id="ARBA00004123"/>
    </source>
</evidence>
<feature type="domain" description="MPN" evidence="4">
    <location>
        <begin position="506"/>
        <end position="647"/>
    </location>
</feature>
<dbReference type="Pfam" id="PF04433">
    <property type="entry name" value="SWIRM"/>
    <property type="match status" value="1"/>
</dbReference>
<proteinExistence type="predicted"/>
<evidence type="ECO:0000256" key="3">
    <source>
        <dbReference type="SAM" id="MobiDB-lite"/>
    </source>
</evidence>
<dbReference type="GO" id="GO:0005634">
    <property type="term" value="C:nucleus"/>
    <property type="evidence" value="ECO:0007669"/>
    <property type="project" value="UniProtKB-SubCell"/>
</dbReference>
<organism evidence="6 7">
    <name type="scientific">Dinothrombium tinctorium</name>
    <dbReference type="NCBI Taxonomy" id="1965070"/>
    <lineage>
        <taxon>Eukaryota</taxon>
        <taxon>Metazoa</taxon>
        <taxon>Ecdysozoa</taxon>
        <taxon>Arthropoda</taxon>
        <taxon>Chelicerata</taxon>
        <taxon>Arachnida</taxon>
        <taxon>Acari</taxon>
        <taxon>Acariformes</taxon>
        <taxon>Trombidiformes</taxon>
        <taxon>Prostigmata</taxon>
        <taxon>Anystina</taxon>
        <taxon>Parasitengona</taxon>
        <taxon>Trombidioidea</taxon>
        <taxon>Trombidiidae</taxon>
        <taxon>Dinothrombium</taxon>
    </lineage>
</organism>
<comment type="caution">
    <text evidence="6">The sequence shown here is derived from an EMBL/GenBank/DDBJ whole genome shotgun (WGS) entry which is preliminary data.</text>
</comment>
<evidence type="ECO:0000256" key="2">
    <source>
        <dbReference type="ARBA" id="ARBA00023125"/>
    </source>
</evidence>
<dbReference type="InterPro" id="IPR007526">
    <property type="entry name" value="SWIRM"/>
</dbReference>
<dbReference type="SUPFAM" id="SSF102712">
    <property type="entry name" value="JAB1/MPN domain"/>
    <property type="match status" value="1"/>
</dbReference>
<dbReference type="SUPFAM" id="SSF46689">
    <property type="entry name" value="Homeodomain-like"/>
    <property type="match status" value="1"/>
</dbReference>
<reference evidence="6 7" key="1">
    <citation type="journal article" date="2018" name="Gigascience">
        <title>Genomes of trombidid mites reveal novel predicted allergens and laterally-transferred genes associated with secondary metabolism.</title>
        <authorList>
            <person name="Dong X."/>
            <person name="Chaisiri K."/>
            <person name="Xia D."/>
            <person name="Armstrong S.D."/>
            <person name="Fang Y."/>
            <person name="Donnelly M.J."/>
            <person name="Kadowaki T."/>
            <person name="McGarry J.W."/>
            <person name="Darby A.C."/>
            <person name="Makepeace B.L."/>
        </authorList>
    </citation>
    <scope>NUCLEOTIDE SEQUENCE [LARGE SCALE GENOMIC DNA]</scope>
    <source>
        <strain evidence="6">UoL-WK</strain>
    </source>
</reference>
<dbReference type="Proteomes" id="UP000285301">
    <property type="component" value="Unassembled WGS sequence"/>
</dbReference>
<dbReference type="Pfam" id="PF01398">
    <property type="entry name" value="JAB"/>
    <property type="match status" value="1"/>
</dbReference>
<dbReference type="InterPro" id="IPR009057">
    <property type="entry name" value="Homeodomain-like_sf"/>
</dbReference>
<dbReference type="SMART" id="SM00232">
    <property type="entry name" value="JAB_MPN"/>
    <property type="match status" value="1"/>
</dbReference>
<feature type="region of interest" description="Disordered" evidence="3">
    <location>
        <begin position="322"/>
        <end position="348"/>
    </location>
</feature>
<comment type="subcellular location">
    <subcellularLocation>
        <location evidence="1">Nucleus</location>
    </subcellularLocation>
</comment>
<dbReference type="OrthoDB" id="7464992at2759"/>
<dbReference type="Gene3D" id="1.10.10.10">
    <property type="entry name" value="Winged helix-like DNA-binding domain superfamily/Winged helix DNA-binding domain"/>
    <property type="match status" value="1"/>
</dbReference>
<protein>
    <submittedName>
        <fullName evidence="6">Histone H2A deubiquitinase MYSM1-like isoform X8</fullName>
    </submittedName>
</protein>
<dbReference type="InterPro" id="IPR000555">
    <property type="entry name" value="JAMM/MPN+_dom"/>
</dbReference>
<dbReference type="EMBL" id="NCKU01000536">
    <property type="protein sequence ID" value="RWS15136.1"/>
    <property type="molecule type" value="Genomic_DNA"/>
</dbReference>
<dbReference type="PROSITE" id="PS50249">
    <property type="entry name" value="MPN"/>
    <property type="match status" value="1"/>
</dbReference>
<dbReference type="AlphaFoldDB" id="A0A3S3PH35"/>
<feature type="domain" description="SWIRM" evidence="5">
    <location>
        <begin position="211"/>
        <end position="312"/>
    </location>
</feature>
<sequence>MDSGRVVAVKSANNRIDGCIVLDTGTVNDSQRAVGFDNESANSNFDSSVELEKSSSLLCIEADSKDSDYFAKQTFAQFITSSSVYEELPRGLTPSKVEITDSEAIHEMNVCENLSPAFEIGVESSSNSESNVYQELKPLNIDSVTSVNGFYSTDVTETVNNVLVAEIIEQSVENININNEQKTLIEKSVIQKESTKSDEDLPKNKAMCEENFTVTDEFTLDRNSVSKIEIQWFPEFFSTKTDKAYLQPKQYMLIRNLFLDEWNKRKPRPIKFREMIAIHRGIGTVISVGRVCRFLTKIGAINNDSTSSDVICTSNITNTDGLKERKRKNTHNDGNDADSPNKKTRTKKSYYLNEMVRLGIDPIASGFTIPESERENVFANFKKKDSQQNNAMKNQPLPENANTNTNVLQSANQQSLNKTECNSQNGFKDCANPLPDSNGCTQLSDSSKREECVDDTQTQNSEPENLTNVPVALEHDVFKASRTRPNPFKLIRCEKYGEETKPPFELMISVEALAIIDVHAHCVQNEVIGLLGGRFCPLLCQLHVLTAEPCESLTASTTDLQCEMDPVSQALASEKLLKGGYRVVGWYHSHPTFIPNPSLRDLETQTKYQELFAEGDQPFIALILSPYSTQSSQKNNCVSRYKCLMVSDQLNAQGDYRIPYEFSPLLVRKEKLVFNLVSRLSELCSKISGNESTLCLSEKIKGRDISYIQKLCTSLKHHLETTGLSNTESDYLLERVKQVLLQNLSQKTRQL</sequence>
<dbReference type="InterPro" id="IPR036388">
    <property type="entry name" value="WH-like_DNA-bd_sf"/>
</dbReference>
<dbReference type="InterPro" id="IPR050242">
    <property type="entry name" value="JAMM_MPN+_peptidase_M67A"/>
</dbReference>
<evidence type="ECO:0000259" key="5">
    <source>
        <dbReference type="PROSITE" id="PS50934"/>
    </source>
</evidence>
<dbReference type="Gene3D" id="3.40.140.10">
    <property type="entry name" value="Cytidine Deaminase, domain 2"/>
    <property type="match status" value="1"/>
</dbReference>
<evidence type="ECO:0000313" key="7">
    <source>
        <dbReference type="Proteomes" id="UP000285301"/>
    </source>
</evidence>
<dbReference type="PANTHER" id="PTHR10410">
    <property type="entry name" value="EUKARYOTIC TRANSLATION INITIATION FACTOR 3 -RELATED"/>
    <property type="match status" value="1"/>
</dbReference>
<feature type="region of interest" description="Disordered" evidence="3">
    <location>
        <begin position="382"/>
        <end position="403"/>
    </location>
</feature>
<evidence type="ECO:0000259" key="4">
    <source>
        <dbReference type="PROSITE" id="PS50249"/>
    </source>
</evidence>
<dbReference type="PROSITE" id="PS50934">
    <property type="entry name" value="SWIRM"/>
    <property type="match status" value="1"/>
</dbReference>
<evidence type="ECO:0000313" key="6">
    <source>
        <dbReference type="EMBL" id="RWS15136.1"/>
    </source>
</evidence>
<dbReference type="GO" id="GO:0008237">
    <property type="term" value="F:metallopeptidase activity"/>
    <property type="evidence" value="ECO:0007669"/>
    <property type="project" value="InterPro"/>
</dbReference>